<sequence>MYYPVSLVVAEMLTTLFRIRKVPTSICYFDCTPSCTFEGESSATVCKVPETLAAVVMSCDYRILNSATILVKYTVNMEALDSTGNWSCEYQGVRARPLLLQAAEQQTSTQPLPPPRGLSSTESTTAEPVVVEASMPNKLPDKKVGVRKDLRGPSLILLLVFNLLLTSSVAE</sequence>
<dbReference type="Proteomes" id="UP000281553">
    <property type="component" value="Unassembled WGS sequence"/>
</dbReference>
<evidence type="ECO:0000313" key="3">
    <source>
        <dbReference type="Proteomes" id="UP000281553"/>
    </source>
</evidence>
<dbReference type="OrthoDB" id="6251691at2759"/>
<evidence type="ECO:0000256" key="1">
    <source>
        <dbReference type="SAM" id="MobiDB-lite"/>
    </source>
</evidence>
<name>A0A3P7NK89_DIBLA</name>
<dbReference type="AlphaFoldDB" id="A0A3P7NK89"/>
<reference evidence="2 3" key="1">
    <citation type="submission" date="2018-11" db="EMBL/GenBank/DDBJ databases">
        <authorList>
            <consortium name="Pathogen Informatics"/>
        </authorList>
    </citation>
    <scope>NUCLEOTIDE SEQUENCE [LARGE SCALE GENOMIC DNA]</scope>
</reference>
<accession>A0A3P7NK89</accession>
<gene>
    <name evidence="2" type="ORF">DILT_LOCUS4563</name>
</gene>
<dbReference type="EMBL" id="UYRU01045695">
    <property type="protein sequence ID" value="VDN08732.1"/>
    <property type="molecule type" value="Genomic_DNA"/>
</dbReference>
<keyword evidence="3" id="KW-1185">Reference proteome</keyword>
<evidence type="ECO:0000313" key="2">
    <source>
        <dbReference type="EMBL" id="VDN08732.1"/>
    </source>
</evidence>
<protein>
    <submittedName>
        <fullName evidence="2">Uncharacterized protein</fullName>
    </submittedName>
</protein>
<proteinExistence type="predicted"/>
<feature type="region of interest" description="Disordered" evidence="1">
    <location>
        <begin position="104"/>
        <end position="124"/>
    </location>
</feature>
<organism evidence="2 3">
    <name type="scientific">Dibothriocephalus latus</name>
    <name type="common">Fish tapeworm</name>
    <name type="synonym">Diphyllobothrium latum</name>
    <dbReference type="NCBI Taxonomy" id="60516"/>
    <lineage>
        <taxon>Eukaryota</taxon>
        <taxon>Metazoa</taxon>
        <taxon>Spiralia</taxon>
        <taxon>Lophotrochozoa</taxon>
        <taxon>Platyhelminthes</taxon>
        <taxon>Cestoda</taxon>
        <taxon>Eucestoda</taxon>
        <taxon>Diphyllobothriidea</taxon>
        <taxon>Diphyllobothriidae</taxon>
        <taxon>Dibothriocephalus</taxon>
    </lineage>
</organism>